<evidence type="ECO:0000313" key="3">
    <source>
        <dbReference type="Proteomes" id="UP000521017"/>
    </source>
</evidence>
<name>A0A7X0IZU5_9SPHI</name>
<comment type="caution">
    <text evidence="2">The sequence shown here is derived from an EMBL/GenBank/DDBJ whole genome shotgun (WGS) entry which is preliminary data.</text>
</comment>
<dbReference type="InterPro" id="IPR031409">
    <property type="entry name" value="Darcynin"/>
</dbReference>
<proteinExistence type="inferred from homology"/>
<gene>
    <name evidence="2" type="ORF">HDF25_000588</name>
</gene>
<protein>
    <submittedName>
        <fullName evidence="2">Uncharacterized protein</fullName>
    </submittedName>
</protein>
<reference evidence="2 3" key="1">
    <citation type="submission" date="2020-08" db="EMBL/GenBank/DDBJ databases">
        <title>Genomic Encyclopedia of Type Strains, Phase IV (KMG-V): Genome sequencing to study the core and pangenomes of soil and plant-associated prokaryotes.</title>
        <authorList>
            <person name="Whitman W."/>
        </authorList>
    </citation>
    <scope>NUCLEOTIDE SEQUENCE [LARGE SCALE GENOMIC DNA]</scope>
    <source>
        <strain evidence="2 3">M2T3</strain>
    </source>
</reference>
<organism evidence="2 3">
    <name type="scientific">Pedobacter cryoconitis</name>
    <dbReference type="NCBI Taxonomy" id="188932"/>
    <lineage>
        <taxon>Bacteria</taxon>
        <taxon>Pseudomonadati</taxon>
        <taxon>Bacteroidota</taxon>
        <taxon>Sphingobacteriia</taxon>
        <taxon>Sphingobacteriales</taxon>
        <taxon>Sphingobacteriaceae</taxon>
        <taxon>Pedobacter</taxon>
    </lineage>
</organism>
<evidence type="ECO:0000256" key="1">
    <source>
        <dbReference type="ARBA" id="ARBA00006869"/>
    </source>
</evidence>
<dbReference type="Proteomes" id="UP000521017">
    <property type="component" value="Unassembled WGS sequence"/>
</dbReference>
<dbReference type="Pfam" id="PF17074">
    <property type="entry name" value="Darcynin"/>
    <property type="match status" value="1"/>
</dbReference>
<dbReference type="RefSeq" id="WP_184622567.1">
    <property type="nucleotide sequence ID" value="NZ_JACHCC010000001.1"/>
</dbReference>
<accession>A0A7X0IZU5</accession>
<comment type="similarity">
    <text evidence="1">Belongs to the darcynin family.</text>
</comment>
<sequence>MRYTIVILLNATPLWLSKSRAERDEFVNVELRPVLNHFSASCKVSLFDSDFTHAKVSDFMLIETDELETYGLMMGYLRESATLAAPYFVIQELVVGVANNFRGSMEIADLRKG</sequence>
<dbReference type="EMBL" id="JACHCC010000001">
    <property type="protein sequence ID" value="MBB6498464.1"/>
    <property type="molecule type" value="Genomic_DNA"/>
</dbReference>
<dbReference type="AlphaFoldDB" id="A0A7X0IZU5"/>
<evidence type="ECO:0000313" key="2">
    <source>
        <dbReference type="EMBL" id="MBB6498464.1"/>
    </source>
</evidence>